<dbReference type="GO" id="GO:0004222">
    <property type="term" value="F:metalloendopeptidase activity"/>
    <property type="evidence" value="ECO:0007669"/>
    <property type="project" value="InterPro"/>
</dbReference>
<feature type="domain" description="Peptidase M13 C-terminal" evidence="3">
    <location>
        <begin position="49"/>
        <end position="188"/>
    </location>
</feature>
<dbReference type="InterPro" id="IPR018497">
    <property type="entry name" value="Peptidase_M13_C"/>
</dbReference>
<dbReference type="WBParaSite" id="nRc.2.0.1.t36157-RA">
    <property type="protein sequence ID" value="nRc.2.0.1.t36157-RA"/>
    <property type="gene ID" value="nRc.2.0.1.g36157"/>
</dbReference>
<dbReference type="AlphaFoldDB" id="A0A915KBR9"/>
<keyword evidence="2" id="KW-1133">Transmembrane helix</keyword>
<dbReference type="SUPFAM" id="SSF55486">
    <property type="entry name" value="Metalloproteases ('zincins'), catalytic domain"/>
    <property type="match status" value="1"/>
</dbReference>
<dbReference type="PANTHER" id="PTHR11733:SF167">
    <property type="entry name" value="FI17812P1-RELATED"/>
    <property type="match status" value="1"/>
</dbReference>
<evidence type="ECO:0000256" key="2">
    <source>
        <dbReference type="SAM" id="Phobius"/>
    </source>
</evidence>
<evidence type="ECO:0000256" key="1">
    <source>
        <dbReference type="ARBA" id="ARBA00007357"/>
    </source>
</evidence>
<keyword evidence="2" id="KW-0472">Membrane</keyword>
<evidence type="ECO:0000259" key="3">
    <source>
        <dbReference type="Pfam" id="PF01431"/>
    </source>
</evidence>
<sequence>MKSSDTYSDMLTAVNTFNRKNTLNMLSKPPDKSLLVDPLFTLGAILITQNTAIIPIGLLQPMLYSRQFPKAYNFGSVGGQIAAGYLLLLGQKGSFYDKIGNRARWWSASTIKNYETKRQCISQWYKSWAGNIDKSESVKDLIWKVDSSHDIYAFRAYKSSMSKVGQRRSTLPGLNLTDEQLFFVAGAQ</sequence>
<dbReference type="GO" id="GO:0016485">
    <property type="term" value="P:protein processing"/>
    <property type="evidence" value="ECO:0007669"/>
    <property type="project" value="TreeGrafter"/>
</dbReference>
<keyword evidence="4" id="KW-1185">Reference proteome</keyword>
<dbReference type="PROSITE" id="PS51885">
    <property type="entry name" value="NEPRILYSIN"/>
    <property type="match status" value="1"/>
</dbReference>
<evidence type="ECO:0000313" key="5">
    <source>
        <dbReference type="WBParaSite" id="nRc.2.0.1.t36157-RA"/>
    </source>
</evidence>
<proteinExistence type="inferred from homology"/>
<keyword evidence="2" id="KW-0812">Transmembrane</keyword>
<reference evidence="5" key="1">
    <citation type="submission" date="2022-11" db="UniProtKB">
        <authorList>
            <consortium name="WormBaseParasite"/>
        </authorList>
    </citation>
    <scope>IDENTIFICATION</scope>
</reference>
<dbReference type="InterPro" id="IPR042089">
    <property type="entry name" value="Peptidase_M13_dom_2"/>
</dbReference>
<name>A0A915KBR9_ROMCU</name>
<dbReference type="Proteomes" id="UP000887565">
    <property type="component" value="Unplaced"/>
</dbReference>
<dbReference type="PANTHER" id="PTHR11733">
    <property type="entry name" value="ZINC METALLOPROTEASE FAMILY M13 NEPRILYSIN-RELATED"/>
    <property type="match status" value="1"/>
</dbReference>
<dbReference type="GO" id="GO:0005886">
    <property type="term" value="C:plasma membrane"/>
    <property type="evidence" value="ECO:0007669"/>
    <property type="project" value="TreeGrafter"/>
</dbReference>
<comment type="similarity">
    <text evidence="1">Belongs to the peptidase M13 family.</text>
</comment>
<organism evidence="4 5">
    <name type="scientific">Romanomermis culicivorax</name>
    <name type="common">Nematode worm</name>
    <dbReference type="NCBI Taxonomy" id="13658"/>
    <lineage>
        <taxon>Eukaryota</taxon>
        <taxon>Metazoa</taxon>
        <taxon>Ecdysozoa</taxon>
        <taxon>Nematoda</taxon>
        <taxon>Enoplea</taxon>
        <taxon>Dorylaimia</taxon>
        <taxon>Mermithida</taxon>
        <taxon>Mermithoidea</taxon>
        <taxon>Mermithidae</taxon>
        <taxon>Romanomermis</taxon>
    </lineage>
</organism>
<feature type="transmembrane region" description="Helical" evidence="2">
    <location>
        <begin position="71"/>
        <end position="89"/>
    </location>
</feature>
<dbReference type="Gene3D" id="1.10.1380.10">
    <property type="entry name" value="Neutral endopeptidase , domain2"/>
    <property type="match status" value="1"/>
</dbReference>
<feature type="transmembrane region" description="Helical" evidence="2">
    <location>
        <begin position="39"/>
        <end position="59"/>
    </location>
</feature>
<dbReference type="Pfam" id="PF01431">
    <property type="entry name" value="Peptidase_M13"/>
    <property type="match status" value="1"/>
</dbReference>
<dbReference type="InterPro" id="IPR024079">
    <property type="entry name" value="MetalloPept_cat_dom_sf"/>
</dbReference>
<protein>
    <submittedName>
        <fullName evidence="5">Peptidase M13 C-terminal domain-containing protein</fullName>
    </submittedName>
</protein>
<dbReference type="InterPro" id="IPR000718">
    <property type="entry name" value="Peptidase_M13"/>
</dbReference>
<accession>A0A915KBR9</accession>
<dbReference type="Gene3D" id="3.40.390.10">
    <property type="entry name" value="Collagenase (Catalytic Domain)"/>
    <property type="match status" value="1"/>
</dbReference>
<evidence type="ECO:0000313" key="4">
    <source>
        <dbReference type="Proteomes" id="UP000887565"/>
    </source>
</evidence>